<dbReference type="STRING" id="1902579.BHV28_00800"/>
<reference evidence="2 3" key="2">
    <citation type="journal article" date="2016" name="Sci. Rep.">
        <title>The genome of Rhizobiales bacteria in predatory ants reveals urease gene functions but no genes for nitrogen fixation.</title>
        <authorList>
            <person name="Neuvonen M.M."/>
            <person name="Tamarit D."/>
            <person name="Naslund K."/>
            <person name="Liebig J."/>
            <person name="Feldhaar H."/>
            <person name="Moran N.A."/>
            <person name="Guy L."/>
            <person name="Andersson S.G."/>
        </authorList>
    </citation>
    <scope>NUCLEOTIDE SEQUENCE [LARGE SCALE GENOMIC DNA]</scope>
    <source>
        <strain evidence="2 3">Hsal</strain>
    </source>
</reference>
<sequence>MSDTMGISGAGNETGLGGEGYETAGWQGYSGEGLTEEEGSPFFDKGILADGGEDAGQAPGDDGAEHMRPRAADRQGDAVIEALEERMNNFEEDSPDFEDALVYLAQRRSRELIAYAAVEPRLRDDGVRARQMEIELGQIVAAALHRGEHPAEAVYAFARGYGFDAGKVAGRAGKMTLKKLAAMREQDFGRWYENNGETFRKLMGG</sequence>
<dbReference type="Proteomes" id="UP000188912">
    <property type="component" value="Chromosome"/>
</dbReference>
<proteinExistence type="predicted"/>
<evidence type="ECO:0000256" key="1">
    <source>
        <dbReference type="SAM" id="MobiDB-lite"/>
    </source>
</evidence>
<protein>
    <submittedName>
        <fullName evidence="2">Uncharacterized protein</fullName>
    </submittedName>
</protein>
<dbReference type="EMBL" id="CP017315">
    <property type="protein sequence ID" value="AQS40806.1"/>
    <property type="molecule type" value="Genomic_DNA"/>
</dbReference>
<feature type="region of interest" description="Disordered" evidence="1">
    <location>
        <begin position="1"/>
        <end position="73"/>
    </location>
</feature>
<keyword evidence="3" id="KW-1185">Reference proteome</keyword>
<name>A0A1U9JSG5_9HYPH</name>
<accession>A0A1U9JSG5</accession>
<gene>
    <name evidence="2" type="ORF">BHV28_00800</name>
</gene>
<feature type="compositionally biased region" description="Basic and acidic residues" evidence="1">
    <location>
        <begin position="63"/>
        <end position="73"/>
    </location>
</feature>
<evidence type="ECO:0000313" key="3">
    <source>
        <dbReference type="Proteomes" id="UP000188912"/>
    </source>
</evidence>
<evidence type="ECO:0000313" key="2">
    <source>
        <dbReference type="EMBL" id="AQS40806.1"/>
    </source>
</evidence>
<organism evidence="2 3">
    <name type="scientific">Candidatus Tokpelaia hoelldobleri</name>
    <dbReference type="NCBI Taxonomy" id="1902579"/>
    <lineage>
        <taxon>Bacteria</taxon>
        <taxon>Pseudomonadati</taxon>
        <taxon>Pseudomonadota</taxon>
        <taxon>Alphaproteobacteria</taxon>
        <taxon>Hyphomicrobiales</taxon>
        <taxon>Candidatus Tokpelaia</taxon>
    </lineage>
</organism>
<dbReference type="KEGG" id="thd:BHV28_00800"/>
<dbReference type="AlphaFoldDB" id="A0A1U9JSG5"/>
<feature type="compositionally biased region" description="Gly residues" evidence="1">
    <location>
        <begin position="8"/>
        <end position="20"/>
    </location>
</feature>
<reference evidence="2 3" key="1">
    <citation type="journal article" date="2010" name="Science">
        <title>Genomic comparison of the ants Camponotus floridanus and Harpegnathos saltator.</title>
        <authorList>
            <person name="Bonasio R."/>
            <person name="Zhang G."/>
            <person name="Ye C."/>
            <person name="Mutti N.S."/>
            <person name="Fang X."/>
            <person name="Qin N."/>
            <person name="Donahue G."/>
            <person name="Yang P."/>
            <person name="Li Q."/>
            <person name="Li C."/>
            <person name="Zhang P."/>
            <person name="Huang Z."/>
            <person name="Berger S.L."/>
            <person name="Reinberg D."/>
            <person name="Wang J."/>
            <person name="Liebig J."/>
        </authorList>
    </citation>
    <scope>NUCLEOTIDE SEQUENCE [LARGE SCALE GENOMIC DNA]</scope>
    <source>
        <strain evidence="2 3">Hsal</strain>
    </source>
</reference>